<dbReference type="GO" id="GO:0004869">
    <property type="term" value="F:cysteine-type endopeptidase inhibitor activity"/>
    <property type="evidence" value="ECO:0007669"/>
    <property type="project" value="InterPro"/>
</dbReference>
<dbReference type="InterPro" id="IPR046350">
    <property type="entry name" value="Cystatin_sf"/>
</dbReference>
<evidence type="ECO:0000256" key="1">
    <source>
        <dbReference type="ARBA" id="ARBA00009403"/>
    </source>
</evidence>
<evidence type="ECO:0000259" key="4">
    <source>
        <dbReference type="SMART" id="SM00043"/>
    </source>
</evidence>
<reference key="1">
    <citation type="journal article" date="2007" name="Nature">
        <title>The medaka draft genome and insights into vertebrate genome evolution.</title>
        <authorList>
            <person name="Kasahara M."/>
            <person name="Naruse K."/>
            <person name="Sasaki S."/>
            <person name="Nakatani Y."/>
            <person name="Qu W."/>
            <person name="Ahsan B."/>
            <person name="Yamada T."/>
            <person name="Nagayasu Y."/>
            <person name="Doi K."/>
            <person name="Kasai Y."/>
            <person name="Jindo T."/>
            <person name="Kobayashi D."/>
            <person name="Shimada A."/>
            <person name="Toyoda A."/>
            <person name="Kuroki Y."/>
            <person name="Fujiyama A."/>
            <person name="Sasaki T."/>
            <person name="Shimizu A."/>
            <person name="Asakawa S."/>
            <person name="Shimizu N."/>
            <person name="Hashimoto S."/>
            <person name="Yang J."/>
            <person name="Lee Y."/>
            <person name="Matsushima K."/>
            <person name="Sugano S."/>
            <person name="Sakaizumi M."/>
            <person name="Narita T."/>
            <person name="Ohishi K."/>
            <person name="Haga S."/>
            <person name="Ohta F."/>
            <person name="Nomoto H."/>
            <person name="Nogata K."/>
            <person name="Morishita T."/>
            <person name="Endo T."/>
            <person name="Shin-I T."/>
            <person name="Takeda H."/>
            <person name="Morishita S."/>
            <person name="Kohara Y."/>
        </authorList>
    </citation>
    <scope>NUCLEOTIDE SEQUENCE [LARGE SCALE GENOMIC DNA]</scope>
    <source>
        <strain>Hd-rR</strain>
    </source>
</reference>
<evidence type="ECO:0000313" key="6">
    <source>
        <dbReference type="Proteomes" id="UP000265200"/>
    </source>
</evidence>
<keyword evidence="2" id="KW-1015">Disulfide bond</keyword>
<dbReference type="PANTHER" id="PTHR46186">
    <property type="entry name" value="CYSTATIN"/>
    <property type="match status" value="1"/>
</dbReference>
<reference evidence="5" key="4">
    <citation type="submission" date="2025-09" db="UniProtKB">
        <authorList>
            <consortium name="Ensembl"/>
        </authorList>
    </citation>
    <scope>IDENTIFICATION</scope>
    <source>
        <strain evidence="5">HSOK</strain>
    </source>
</reference>
<sequence length="147" mass="16411">MPPSMWKCAFPFFAALLTVGSAQVPGGPTDINANDPEVQAALKFAMKEYNKGSSDQYLYVVVDVIRVQGQVVAGFRYFLTVKIAKTLCRKNSNVSGCSAITNSPMAKTYECTFEVFEPLFTNDMQLTEQQCHQLHSQPRRVFITFPV</sequence>
<keyword evidence="3" id="KW-0732">Signal</keyword>
<protein>
    <recommendedName>
        <fullName evidence="4">Cystatin domain-containing protein</fullName>
    </recommendedName>
</protein>
<dbReference type="SUPFAM" id="SSF54403">
    <property type="entry name" value="Cystatin/monellin"/>
    <property type="match status" value="1"/>
</dbReference>
<evidence type="ECO:0000256" key="3">
    <source>
        <dbReference type="SAM" id="SignalP"/>
    </source>
</evidence>
<reference evidence="5 6" key="2">
    <citation type="submission" date="2017-04" db="EMBL/GenBank/DDBJ databases">
        <title>CpG methylation of centromeres and impact of large insertions on vertebrate speciation.</title>
        <authorList>
            <person name="Ichikawa K."/>
            <person name="Yoshimura J."/>
            <person name="Morishita S."/>
        </authorList>
    </citation>
    <scope>NUCLEOTIDE SEQUENCE</scope>
    <source>
        <strain evidence="5 6">HSOK</strain>
    </source>
</reference>
<dbReference type="PANTHER" id="PTHR46186:SF12">
    <property type="entry name" value="CYSTATIN C (AMYLOID ANGIOPATHY AND CEREBRAL HEMORRHAGE)-RELATED"/>
    <property type="match status" value="1"/>
</dbReference>
<comment type="similarity">
    <text evidence="1">Belongs to the cystatin family.</text>
</comment>
<reference evidence="5" key="3">
    <citation type="submission" date="2025-08" db="UniProtKB">
        <authorList>
            <consortium name="Ensembl"/>
        </authorList>
    </citation>
    <scope>IDENTIFICATION</scope>
    <source>
        <strain evidence="5">HSOK</strain>
    </source>
</reference>
<evidence type="ECO:0000313" key="5">
    <source>
        <dbReference type="Ensembl" id="ENSORLP00015034815.1"/>
    </source>
</evidence>
<dbReference type="CDD" id="cd00042">
    <property type="entry name" value="CY"/>
    <property type="match status" value="1"/>
</dbReference>
<dbReference type="Proteomes" id="UP000265200">
    <property type="component" value="Chromosome 16"/>
</dbReference>
<feature type="domain" description="Cystatin" evidence="4">
    <location>
        <begin position="23"/>
        <end position="132"/>
    </location>
</feature>
<accession>A0A3P9JRH8</accession>
<dbReference type="Gene3D" id="3.10.450.10">
    <property type="match status" value="1"/>
</dbReference>
<dbReference type="Pfam" id="PF00031">
    <property type="entry name" value="Cystatin"/>
    <property type="match status" value="1"/>
</dbReference>
<feature type="signal peptide" evidence="3">
    <location>
        <begin position="1"/>
        <end position="22"/>
    </location>
</feature>
<feature type="chain" id="PRO_5018740227" description="Cystatin domain-containing protein" evidence="3">
    <location>
        <begin position="23"/>
        <end position="147"/>
    </location>
</feature>
<dbReference type="AlphaFoldDB" id="A0A3P9JRH8"/>
<evidence type="ECO:0000256" key="2">
    <source>
        <dbReference type="ARBA" id="ARBA00023157"/>
    </source>
</evidence>
<dbReference type="FunFam" id="3.10.450.10:FF:000004">
    <property type="entry name" value="Cystatin C"/>
    <property type="match status" value="1"/>
</dbReference>
<name>A0A3P9JRH8_ORYLA</name>
<dbReference type="Ensembl" id="ENSORLT00015035772.1">
    <property type="protein sequence ID" value="ENSORLP00015034815.1"/>
    <property type="gene ID" value="ENSORLG00015020992.1"/>
</dbReference>
<dbReference type="SMART" id="SM00043">
    <property type="entry name" value="CY"/>
    <property type="match status" value="1"/>
</dbReference>
<proteinExistence type="inferred from homology"/>
<dbReference type="InterPro" id="IPR000010">
    <property type="entry name" value="Cystatin_dom"/>
</dbReference>
<organism evidence="5 6">
    <name type="scientific">Oryzias latipes</name>
    <name type="common">Japanese rice fish</name>
    <name type="synonym">Japanese killifish</name>
    <dbReference type="NCBI Taxonomy" id="8090"/>
    <lineage>
        <taxon>Eukaryota</taxon>
        <taxon>Metazoa</taxon>
        <taxon>Chordata</taxon>
        <taxon>Craniata</taxon>
        <taxon>Vertebrata</taxon>
        <taxon>Euteleostomi</taxon>
        <taxon>Actinopterygii</taxon>
        <taxon>Neopterygii</taxon>
        <taxon>Teleostei</taxon>
        <taxon>Neoteleostei</taxon>
        <taxon>Acanthomorphata</taxon>
        <taxon>Ovalentaria</taxon>
        <taxon>Atherinomorphae</taxon>
        <taxon>Beloniformes</taxon>
        <taxon>Adrianichthyidae</taxon>
        <taxon>Oryziinae</taxon>
        <taxon>Oryzias</taxon>
    </lineage>
</organism>